<feature type="region of interest" description="Disordered" evidence="1">
    <location>
        <begin position="61"/>
        <end position="99"/>
    </location>
</feature>
<organism evidence="2">
    <name type="scientific">Triticum urartu</name>
    <name type="common">Red wild einkorn</name>
    <name type="synonym">Crithodium urartu</name>
    <dbReference type="NCBI Taxonomy" id="4572"/>
    <lineage>
        <taxon>Eukaryota</taxon>
        <taxon>Viridiplantae</taxon>
        <taxon>Streptophyta</taxon>
        <taxon>Embryophyta</taxon>
        <taxon>Tracheophyta</taxon>
        <taxon>Spermatophyta</taxon>
        <taxon>Magnoliopsida</taxon>
        <taxon>Liliopsida</taxon>
        <taxon>Poales</taxon>
        <taxon>Poaceae</taxon>
        <taxon>BOP clade</taxon>
        <taxon>Pooideae</taxon>
        <taxon>Triticodae</taxon>
        <taxon>Triticeae</taxon>
        <taxon>Triticinae</taxon>
        <taxon>Triticum</taxon>
    </lineage>
</organism>
<sequence length="185" mass="19555">MEQPSASPATNNAIRGADQSGNLAKQWFARKGGLEASHGNMGGMINKWEERGSMSLREVVAGGKVPASRRSTHEAWSGASRPNQNEHGGRRALEASEEGEQWLAGTCTGMEQRRGSSMAAELGKAATKATNWRRWEEELGGYGLFDLDLTVQTDGGMDGSKKQGRKAGWFGAGSEEGGGAGGARS</sequence>
<evidence type="ECO:0000313" key="2">
    <source>
        <dbReference type="EMBL" id="EMS49951.1"/>
    </source>
</evidence>
<feature type="region of interest" description="Disordered" evidence="1">
    <location>
        <begin position="154"/>
        <end position="185"/>
    </location>
</feature>
<protein>
    <submittedName>
        <fullName evidence="2">Uncharacterized protein</fullName>
    </submittedName>
</protein>
<accession>M7YSA0</accession>
<evidence type="ECO:0000256" key="1">
    <source>
        <dbReference type="SAM" id="MobiDB-lite"/>
    </source>
</evidence>
<feature type="compositionally biased region" description="Gly residues" evidence="1">
    <location>
        <begin position="170"/>
        <end position="185"/>
    </location>
</feature>
<reference evidence="2" key="1">
    <citation type="journal article" date="2013" name="Nature">
        <title>Draft genome of the wheat A-genome progenitor Triticum urartu.</title>
        <authorList>
            <person name="Ling H.Q."/>
            <person name="Zhao S."/>
            <person name="Liu D."/>
            <person name="Wang J."/>
            <person name="Sun H."/>
            <person name="Zhang C."/>
            <person name="Fan H."/>
            <person name="Li D."/>
            <person name="Dong L."/>
            <person name="Tao Y."/>
            <person name="Gao C."/>
            <person name="Wu H."/>
            <person name="Li Y."/>
            <person name="Cui Y."/>
            <person name="Guo X."/>
            <person name="Zheng S."/>
            <person name="Wang B."/>
            <person name="Yu K."/>
            <person name="Liang Q."/>
            <person name="Yang W."/>
            <person name="Lou X."/>
            <person name="Chen J."/>
            <person name="Feng M."/>
            <person name="Jian J."/>
            <person name="Zhang X."/>
            <person name="Luo G."/>
            <person name="Jiang Y."/>
            <person name="Liu J."/>
            <person name="Wang Z."/>
            <person name="Sha Y."/>
            <person name="Zhang B."/>
            <person name="Wu H."/>
            <person name="Tang D."/>
            <person name="Shen Q."/>
            <person name="Xue P."/>
            <person name="Zou S."/>
            <person name="Wang X."/>
            <person name="Liu X."/>
            <person name="Wang F."/>
            <person name="Yang Y."/>
            <person name="An X."/>
            <person name="Dong Z."/>
            <person name="Zhang K."/>
            <person name="Zhang X."/>
            <person name="Luo M.C."/>
            <person name="Dvorak J."/>
            <person name="Tong Y."/>
            <person name="Wang J."/>
            <person name="Yang H."/>
            <person name="Li Z."/>
            <person name="Wang D."/>
            <person name="Zhang A."/>
            <person name="Wang J."/>
        </authorList>
    </citation>
    <scope>NUCLEOTIDE SEQUENCE</scope>
</reference>
<gene>
    <name evidence="2" type="ORF">TRIUR3_32998</name>
</gene>
<dbReference type="EMBL" id="KD236966">
    <property type="protein sequence ID" value="EMS49951.1"/>
    <property type="molecule type" value="Genomic_DNA"/>
</dbReference>
<dbReference type="AlphaFoldDB" id="M7YSA0"/>
<feature type="region of interest" description="Disordered" evidence="1">
    <location>
        <begin position="1"/>
        <end position="20"/>
    </location>
</feature>
<name>M7YSA0_TRIUA</name>
<proteinExistence type="predicted"/>